<evidence type="ECO:0000256" key="1">
    <source>
        <dbReference type="SAM" id="MobiDB-lite"/>
    </source>
</evidence>
<feature type="region of interest" description="Disordered" evidence="1">
    <location>
        <begin position="144"/>
        <end position="243"/>
    </location>
</feature>
<comment type="caution">
    <text evidence="2">The sequence shown here is derived from an EMBL/GenBank/DDBJ whole genome shotgun (WGS) entry which is preliminary data.</text>
</comment>
<name>A0A1B6VFJ4_9PROT</name>
<evidence type="ECO:0000313" key="3">
    <source>
        <dbReference type="Proteomes" id="UP000077786"/>
    </source>
</evidence>
<dbReference type="PATRIC" id="fig|38307.3.peg.3542"/>
<proteinExistence type="predicted"/>
<feature type="compositionally biased region" description="Basic and acidic residues" evidence="1">
    <location>
        <begin position="178"/>
        <end position="190"/>
    </location>
</feature>
<feature type="compositionally biased region" description="Basic and acidic residues" evidence="1">
    <location>
        <begin position="201"/>
        <end position="230"/>
    </location>
</feature>
<reference evidence="2 3" key="1">
    <citation type="submission" date="2016-03" db="EMBL/GenBank/DDBJ databases">
        <title>Draft genome sequence of Gluconobacter cerinus strain CECT 9110.</title>
        <authorList>
            <person name="Sainz F."/>
            <person name="Mas A."/>
            <person name="Torija M.J."/>
        </authorList>
    </citation>
    <scope>NUCLEOTIDE SEQUENCE [LARGE SCALE GENOMIC DNA]</scope>
    <source>
        <strain evidence="2 3">CECT 9110</strain>
    </source>
</reference>
<dbReference type="Proteomes" id="UP000077786">
    <property type="component" value="Unassembled WGS sequence"/>
</dbReference>
<protein>
    <submittedName>
        <fullName evidence="2">Uncharacterized protein</fullName>
    </submittedName>
</protein>
<accession>A0A1B6VFJ4</accession>
<evidence type="ECO:0000313" key="2">
    <source>
        <dbReference type="EMBL" id="OAJ65995.1"/>
    </source>
</evidence>
<dbReference type="EMBL" id="LUTU01000027">
    <property type="protein sequence ID" value="OAJ65995.1"/>
    <property type="molecule type" value="Genomic_DNA"/>
</dbReference>
<sequence length="243" mass="27820">MWSPWGRICIMGVSLCSRTQCARLCVTLAHSRSVPSPQWIEEHRVRNGHTQKRSVMTKTVSKGLSRLAETDPGRSYRADTSPLYLWIDEHCEEIEALRYEKGWSWEKLVSAAIEDGLSLENTPATWKKCRARFTRIRALRRKRALRADRPGEASHNPKPVSPSRVPADWRPASVEEAYSDRPSKKNESVSKRTVSVADQAETLRSHLEDRKETPEERAARLTNEIEEKLFAQKRARGPGFLTE</sequence>
<dbReference type="AlphaFoldDB" id="A0A1B6VFJ4"/>
<organism evidence="2 3">
    <name type="scientific">Gluconobacter cerinus</name>
    <dbReference type="NCBI Taxonomy" id="38307"/>
    <lineage>
        <taxon>Bacteria</taxon>
        <taxon>Pseudomonadati</taxon>
        <taxon>Pseudomonadota</taxon>
        <taxon>Alphaproteobacteria</taxon>
        <taxon>Acetobacterales</taxon>
        <taxon>Acetobacteraceae</taxon>
        <taxon>Gluconobacter</taxon>
    </lineage>
</organism>
<gene>
    <name evidence="2" type="ORF">A0123_03374</name>
</gene>